<dbReference type="PROSITE" id="PS51343">
    <property type="entry name" value="PII_GLNB_DOM"/>
    <property type="match status" value="1"/>
</dbReference>
<dbReference type="InterPro" id="IPR002187">
    <property type="entry name" value="N-reg_PII"/>
</dbReference>
<reference evidence="1" key="2">
    <citation type="journal article" date="2021" name="PeerJ">
        <title>Extensive microbial diversity within the chicken gut microbiome revealed by metagenomics and culture.</title>
        <authorList>
            <person name="Gilroy R."/>
            <person name="Ravi A."/>
            <person name="Getino M."/>
            <person name="Pursley I."/>
            <person name="Horton D.L."/>
            <person name="Alikhan N.F."/>
            <person name="Baker D."/>
            <person name="Gharbi K."/>
            <person name="Hall N."/>
            <person name="Watson M."/>
            <person name="Adriaenssens E.M."/>
            <person name="Foster-Nyarko E."/>
            <person name="Jarju S."/>
            <person name="Secka A."/>
            <person name="Antonio M."/>
            <person name="Oren A."/>
            <person name="Chaudhuri R.R."/>
            <person name="La Ragione R."/>
            <person name="Hildebrand F."/>
            <person name="Pallen M.J."/>
        </authorList>
    </citation>
    <scope>NUCLEOTIDE SEQUENCE</scope>
    <source>
        <strain evidence="1">18911</strain>
    </source>
</reference>
<dbReference type="InterPro" id="IPR015867">
    <property type="entry name" value="N-reg_PII/ATP_PRibTrfase_C"/>
</dbReference>
<evidence type="ECO:0000313" key="2">
    <source>
        <dbReference type="Proteomes" id="UP000824094"/>
    </source>
</evidence>
<dbReference type="Gene3D" id="3.30.70.120">
    <property type="match status" value="1"/>
</dbReference>
<sequence length="113" mass="11743">MKYKLIVTIVNSGYSTTVMDAAREAGATGGTVIHSSGAGAHKAEKLFGIAVSPEKETILILSAESDTENIMRAIIKKAGLNTLGAGLVFSLNADNVMGVAFGINDSEKEEGKE</sequence>
<proteinExistence type="predicted"/>
<dbReference type="SMART" id="SM00938">
    <property type="entry name" value="P-II"/>
    <property type="match status" value="1"/>
</dbReference>
<comment type="caution">
    <text evidence="1">The sequence shown here is derived from an EMBL/GenBank/DDBJ whole genome shotgun (WGS) entry which is preliminary data.</text>
</comment>
<dbReference type="Proteomes" id="UP000824094">
    <property type="component" value="Unassembled WGS sequence"/>
</dbReference>
<accession>A0A9D1SHN0</accession>
<evidence type="ECO:0000313" key="1">
    <source>
        <dbReference type="EMBL" id="HIU60350.1"/>
    </source>
</evidence>
<dbReference type="EMBL" id="DVNF01000087">
    <property type="protein sequence ID" value="HIU60350.1"/>
    <property type="molecule type" value="Genomic_DNA"/>
</dbReference>
<dbReference type="SUPFAM" id="SSF54913">
    <property type="entry name" value="GlnB-like"/>
    <property type="match status" value="1"/>
</dbReference>
<dbReference type="GO" id="GO:0030234">
    <property type="term" value="F:enzyme regulator activity"/>
    <property type="evidence" value="ECO:0007669"/>
    <property type="project" value="InterPro"/>
</dbReference>
<reference evidence="1" key="1">
    <citation type="submission" date="2020-10" db="EMBL/GenBank/DDBJ databases">
        <authorList>
            <person name="Gilroy R."/>
        </authorList>
    </citation>
    <scope>NUCLEOTIDE SEQUENCE</scope>
    <source>
        <strain evidence="1">18911</strain>
    </source>
</reference>
<organism evidence="1 2">
    <name type="scientific">Candidatus Stercoripulliclostridium merdigallinarum</name>
    <dbReference type="NCBI Taxonomy" id="2840951"/>
    <lineage>
        <taxon>Bacteria</taxon>
        <taxon>Bacillati</taxon>
        <taxon>Bacillota</taxon>
        <taxon>Clostridia</taxon>
        <taxon>Eubacteriales</taxon>
        <taxon>Candidatus Stercoripulliclostridium</taxon>
    </lineage>
</organism>
<protein>
    <submittedName>
        <fullName evidence="1">P-II family nitrogen regulator</fullName>
    </submittedName>
</protein>
<dbReference type="Pfam" id="PF00543">
    <property type="entry name" value="P-II"/>
    <property type="match status" value="1"/>
</dbReference>
<name>A0A9D1SHN0_9FIRM</name>
<gene>
    <name evidence="1" type="ORF">IAB05_03035</name>
</gene>
<dbReference type="InterPro" id="IPR011322">
    <property type="entry name" value="N-reg_PII-like_a/b"/>
</dbReference>
<dbReference type="AlphaFoldDB" id="A0A9D1SHN0"/>
<dbReference type="GO" id="GO:0006808">
    <property type="term" value="P:regulation of nitrogen utilization"/>
    <property type="evidence" value="ECO:0007669"/>
    <property type="project" value="InterPro"/>
</dbReference>